<accession>A0ABT2F6C7</accession>
<dbReference type="RefSeq" id="WP_259137607.1">
    <property type="nucleotide sequence ID" value="NZ_JANUXX010000002.1"/>
</dbReference>
<proteinExistence type="predicted"/>
<protein>
    <recommendedName>
        <fullName evidence="3">HTH domain-containing protein</fullName>
    </recommendedName>
</protein>
<evidence type="ECO:0000313" key="2">
    <source>
        <dbReference type="Proteomes" id="UP001206548"/>
    </source>
</evidence>
<evidence type="ECO:0000313" key="1">
    <source>
        <dbReference type="EMBL" id="MCS4487989.1"/>
    </source>
</evidence>
<reference evidence="1 2" key="1">
    <citation type="journal article" date="2023" name="Int. J. Syst. Evol. Microbiol.">
        <title>Streptococcus sciuri sp. nov., Staphylococcus marylandisciuri sp. nov. and Staphylococcus americanisciuri sp. nov., isolated from faeces of eastern grey squirrel (Sciurus carolinensis).</title>
        <authorList>
            <person name="Volokhov D.V."/>
            <person name="Zagorodnyaya T.A."/>
            <person name="Furtak V.A."/>
            <person name="Nattanmai G."/>
            <person name="Randall L."/>
            <person name="Jose S."/>
            <person name="Gao Y."/>
            <person name="Eisenberg T."/>
            <person name="Delmonte P."/>
            <person name="Blom J."/>
            <person name="Mitchell K.K."/>
        </authorList>
    </citation>
    <scope>NUCLEOTIDE SEQUENCE [LARGE SCALE GENOMIC DNA]</scope>
    <source>
        <strain evidence="1 2">SQ9-PEA</strain>
    </source>
</reference>
<comment type="caution">
    <text evidence="1">The sequence shown here is derived from an EMBL/GenBank/DDBJ whole genome shotgun (WGS) entry which is preliminary data.</text>
</comment>
<dbReference type="Proteomes" id="UP001206548">
    <property type="component" value="Unassembled WGS sequence"/>
</dbReference>
<dbReference type="EMBL" id="JANUXX010000002">
    <property type="protein sequence ID" value="MCS4487989.1"/>
    <property type="molecule type" value="Genomic_DNA"/>
</dbReference>
<name>A0ABT2F6C7_9STRE</name>
<gene>
    <name evidence="1" type="ORF">NXS10_03280</name>
</gene>
<sequence length="75" mass="8580">MNDVERLFDIFFRLQAGEYLSKKQVANLYQVSEKTAQRDFSLLAYILETQSQQGLVLVLSKGGLSTLFKAAKSFW</sequence>
<organism evidence="1 2">
    <name type="scientific">Streptococcus sciuri</name>
    <dbReference type="NCBI Taxonomy" id="2973939"/>
    <lineage>
        <taxon>Bacteria</taxon>
        <taxon>Bacillati</taxon>
        <taxon>Bacillota</taxon>
        <taxon>Bacilli</taxon>
        <taxon>Lactobacillales</taxon>
        <taxon>Streptococcaceae</taxon>
        <taxon>Streptococcus</taxon>
    </lineage>
</organism>
<keyword evidence="2" id="KW-1185">Reference proteome</keyword>
<evidence type="ECO:0008006" key="3">
    <source>
        <dbReference type="Google" id="ProtNLM"/>
    </source>
</evidence>